<keyword evidence="3" id="KW-1185">Reference proteome</keyword>
<dbReference type="SUPFAM" id="SSF52540">
    <property type="entry name" value="P-loop containing nucleoside triphosphate hydrolases"/>
    <property type="match status" value="1"/>
</dbReference>
<evidence type="ECO:0000313" key="3">
    <source>
        <dbReference type="Proteomes" id="UP000051952"/>
    </source>
</evidence>
<dbReference type="OrthoDB" id="278340at2759"/>
<name>A0A0S4ISX7_BODSA</name>
<evidence type="ECO:0000313" key="2">
    <source>
        <dbReference type="EMBL" id="CUE73106.1"/>
    </source>
</evidence>
<dbReference type="VEuPathDB" id="TriTrypDB:BSAL_54815"/>
<evidence type="ECO:0000259" key="1">
    <source>
        <dbReference type="Pfam" id="PF13191"/>
    </source>
</evidence>
<dbReference type="OMA" id="RSYHCWI"/>
<dbReference type="InterPro" id="IPR041664">
    <property type="entry name" value="AAA_16"/>
</dbReference>
<reference evidence="3" key="1">
    <citation type="submission" date="2015-09" db="EMBL/GenBank/DDBJ databases">
        <authorList>
            <consortium name="Pathogen Informatics"/>
        </authorList>
    </citation>
    <scope>NUCLEOTIDE SEQUENCE [LARGE SCALE GENOMIC DNA]</scope>
    <source>
        <strain evidence="3">Lake Konstanz</strain>
    </source>
</reference>
<dbReference type="EMBL" id="CYKH01000144">
    <property type="protein sequence ID" value="CUE73106.1"/>
    <property type="molecule type" value="Genomic_DNA"/>
</dbReference>
<sequence length="483" mass="51848">MQIICATYNLGLELPGTCSTILVNTVRSFFFWSFPLDKMQSIDDAFDISTAAGSGSIMVVGPPGCGKSFAVIKYLHSKSHRSSSRGASMVPMQKRPRNDTAHVLVTYHALKALPEAHRQQPLQHLLRSILSELYGAGEGGSSAMLGRRAGEINLVMLAHLLNHYFRQQPEGSQLHVVLDDVDAAEAGQLEAVEAIISATTRLPSTSHVFVWVLARLPVPLSGCTRLHFIRKPSVELLASWLTSNSVPPPLLPAADASSHGRADLLVQAALHFAGNPPMSTSVMSSDPRLLLQCVAEALPTLTSVAKERGKVNQLDLAKAWSARGGPSSAANSATAMDIVVDGVRGLGATAMLLCVAVFYCGAVAPAKDRVVFGDEWDTQRRGQAAAHTESVLTSSSHAILRKRLLAVYRSLASMTQVACLRRGDVAASPLMAATHLRNLLDWGLMTHTSGGRVETYHSHITLNIATALANDLELRLLDLIPTR</sequence>
<organism evidence="2 3">
    <name type="scientific">Bodo saltans</name>
    <name type="common">Flagellated protozoan</name>
    <dbReference type="NCBI Taxonomy" id="75058"/>
    <lineage>
        <taxon>Eukaryota</taxon>
        <taxon>Discoba</taxon>
        <taxon>Euglenozoa</taxon>
        <taxon>Kinetoplastea</taxon>
        <taxon>Metakinetoplastina</taxon>
        <taxon>Eubodonida</taxon>
        <taxon>Bodonidae</taxon>
        <taxon>Bodo</taxon>
    </lineage>
</organism>
<dbReference type="Proteomes" id="UP000051952">
    <property type="component" value="Unassembled WGS sequence"/>
</dbReference>
<dbReference type="Pfam" id="PF13191">
    <property type="entry name" value="AAA_16"/>
    <property type="match status" value="1"/>
</dbReference>
<protein>
    <recommendedName>
        <fullName evidence="1">Orc1-like AAA ATPase domain-containing protein</fullName>
    </recommendedName>
</protein>
<dbReference type="AlphaFoldDB" id="A0A0S4ISX7"/>
<gene>
    <name evidence="2" type="ORF">BSAL_54815</name>
</gene>
<proteinExistence type="predicted"/>
<dbReference type="InterPro" id="IPR027417">
    <property type="entry name" value="P-loop_NTPase"/>
</dbReference>
<dbReference type="Gene3D" id="3.40.50.300">
    <property type="entry name" value="P-loop containing nucleotide triphosphate hydrolases"/>
    <property type="match status" value="1"/>
</dbReference>
<accession>A0A0S4ISX7</accession>
<feature type="domain" description="Orc1-like AAA ATPase" evidence="1">
    <location>
        <begin position="40"/>
        <end position="201"/>
    </location>
</feature>